<feature type="compositionally biased region" description="Basic and acidic residues" evidence="1">
    <location>
        <begin position="1"/>
        <end position="16"/>
    </location>
</feature>
<keyword evidence="3" id="KW-1185">Reference proteome</keyword>
<dbReference type="RefSeq" id="WP_002094504.1">
    <property type="nucleotide sequence ID" value="NZ_JARTIK010000006.1"/>
</dbReference>
<dbReference type="EMBL" id="JARTIK010000006">
    <property type="protein sequence ID" value="MED4678720.1"/>
    <property type="molecule type" value="Genomic_DNA"/>
</dbReference>
<organism evidence="2 3">
    <name type="scientific">Bacillus nitratireducens</name>
    <dbReference type="NCBI Taxonomy" id="2026193"/>
    <lineage>
        <taxon>Bacteria</taxon>
        <taxon>Bacillati</taxon>
        <taxon>Bacillota</taxon>
        <taxon>Bacilli</taxon>
        <taxon>Bacillales</taxon>
        <taxon>Bacillaceae</taxon>
        <taxon>Bacillus</taxon>
        <taxon>Bacillus cereus group</taxon>
    </lineage>
</organism>
<dbReference type="InterPro" id="IPR005589">
    <property type="entry name" value="ArfA"/>
</dbReference>
<reference evidence="2 3" key="1">
    <citation type="submission" date="2023-03" db="EMBL/GenBank/DDBJ databases">
        <title>Bacillus Genome Sequencing.</title>
        <authorList>
            <person name="Dunlap C."/>
        </authorList>
    </citation>
    <scope>NUCLEOTIDE SEQUENCE [LARGE SCALE GENOMIC DNA]</scope>
    <source>
        <strain evidence="2 3">NRS-319</strain>
    </source>
</reference>
<name>A0ABU6PBM9_9BACI</name>
<dbReference type="Proteomes" id="UP001336122">
    <property type="component" value="Unassembled WGS sequence"/>
</dbReference>
<evidence type="ECO:0000313" key="3">
    <source>
        <dbReference type="Proteomes" id="UP001336122"/>
    </source>
</evidence>
<feature type="region of interest" description="Disordered" evidence="1">
    <location>
        <begin position="1"/>
        <end position="49"/>
    </location>
</feature>
<protein>
    <submittedName>
        <fullName evidence="2">Alternative ribosome rescue factor ArfA</fullName>
    </submittedName>
</protein>
<evidence type="ECO:0000313" key="2">
    <source>
        <dbReference type="EMBL" id="MED4678720.1"/>
    </source>
</evidence>
<evidence type="ECO:0000256" key="1">
    <source>
        <dbReference type="SAM" id="MobiDB-lite"/>
    </source>
</evidence>
<comment type="caution">
    <text evidence="2">The sequence shown here is derived from an EMBL/GenBank/DDBJ whole genome shotgun (WGS) entry which is preliminary data.</text>
</comment>
<dbReference type="Pfam" id="PF03889">
    <property type="entry name" value="ArfA"/>
    <property type="match status" value="1"/>
</dbReference>
<sequence>MKDKSKDKRTIGERSNSRKTWSFNASTQVVQNKKGKGSYSRKNEKIDES</sequence>
<feature type="compositionally biased region" description="Polar residues" evidence="1">
    <location>
        <begin position="18"/>
        <end position="31"/>
    </location>
</feature>
<accession>A0ABU6PBM9</accession>
<gene>
    <name evidence="2" type="primary">arfA</name>
    <name evidence="2" type="ORF">P9485_12740</name>
</gene>
<proteinExistence type="predicted"/>